<feature type="chain" id="PRO_5010196897" description="Streptomyces killer toxin-like beta/gamma crystallin domain-containing protein" evidence="1">
    <location>
        <begin position="31"/>
        <end position="127"/>
    </location>
</feature>
<sequence length="127" mass="13703">MLKTRTARRLGVMLVGAGAVTAALALPASAAGYVINQDVTCHVYEQVELQGSPAHDYMRFYTDGGSAGCWAGILRDHDGTKAFIGDFPREIATNGSDASAWYYDGPGYQNQVVVWDRNGVEVDGTWN</sequence>
<name>A0A1S2Q7X7_9ACTN</name>
<dbReference type="Proteomes" id="UP000179642">
    <property type="component" value="Unassembled WGS sequence"/>
</dbReference>
<proteinExistence type="predicted"/>
<protein>
    <recommendedName>
        <fullName evidence="4">Streptomyces killer toxin-like beta/gamma crystallin domain-containing protein</fullName>
    </recommendedName>
</protein>
<keyword evidence="3" id="KW-1185">Reference proteome</keyword>
<evidence type="ECO:0000313" key="3">
    <source>
        <dbReference type="Proteomes" id="UP000179642"/>
    </source>
</evidence>
<dbReference type="AlphaFoldDB" id="A0A1S2Q7X7"/>
<evidence type="ECO:0008006" key="4">
    <source>
        <dbReference type="Google" id="ProtNLM"/>
    </source>
</evidence>
<evidence type="ECO:0000313" key="2">
    <source>
        <dbReference type="EMBL" id="OIK02238.1"/>
    </source>
</evidence>
<comment type="caution">
    <text evidence="2">The sequence shown here is derived from an EMBL/GenBank/DDBJ whole genome shotgun (WGS) entry which is preliminary data.</text>
</comment>
<organism evidence="2 3">
    <name type="scientific">Streptomyces monashensis</name>
    <dbReference type="NCBI Taxonomy" id="1678012"/>
    <lineage>
        <taxon>Bacteria</taxon>
        <taxon>Bacillati</taxon>
        <taxon>Actinomycetota</taxon>
        <taxon>Actinomycetes</taxon>
        <taxon>Kitasatosporales</taxon>
        <taxon>Streptomycetaceae</taxon>
        <taxon>Streptomyces</taxon>
    </lineage>
</organism>
<reference evidence="2 3" key="1">
    <citation type="submission" date="2016-10" db="EMBL/GenBank/DDBJ databases">
        <title>Genome sequence of Streptomyces sp. MUSC 1.</title>
        <authorList>
            <person name="Lee L.-H."/>
            <person name="Ser H.-L."/>
            <person name="Law J.W.-F."/>
        </authorList>
    </citation>
    <scope>NUCLEOTIDE SEQUENCE [LARGE SCALE GENOMIC DNA]</scope>
    <source>
        <strain evidence="2 3">MUSC 1</strain>
    </source>
</reference>
<evidence type="ECO:0000256" key="1">
    <source>
        <dbReference type="SAM" id="SignalP"/>
    </source>
</evidence>
<gene>
    <name evidence="2" type="ORF">BIV23_25685</name>
</gene>
<accession>A0A1S2Q7X7</accession>
<keyword evidence="1" id="KW-0732">Signal</keyword>
<dbReference type="EMBL" id="MLYO01000041">
    <property type="protein sequence ID" value="OIK02238.1"/>
    <property type="molecule type" value="Genomic_DNA"/>
</dbReference>
<feature type="signal peptide" evidence="1">
    <location>
        <begin position="1"/>
        <end position="30"/>
    </location>
</feature>